<sequence>MALGPEDESRLAELAERTRAQDPRFARGLGAGEPQPPAEYRVRRTGWRIALALTGCAVALFLFSAGAPGGGFLAALGAVLALVTIGDGFGNRA</sequence>
<feature type="compositionally biased region" description="Basic and acidic residues" evidence="1">
    <location>
        <begin position="7"/>
        <end position="25"/>
    </location>
</feature>
<dbReference type="AlphaFoldDB" id="A0A8J3PEN8"/>
<feature type="transmembrane region" description="Helical" evidence="2">
    <location>
        <begin position="49"/>
        <end position="66"/>
    </location>
</feature>
<reference evidence="3" key="1">
    <citation type="submission" date="2021-01" db="EMBL/GenBank/DDBJ databases">
        <title>Whole genome shotgun sequence of Catellatospora methionotrophica NBRC 14553.</title>
        <authorList>
            <person name="Komaki H."/>
            <person name="Tamura T."/>
        </authorList>
    </citation>
    <scope>NUCLEOTIDE SEQUENCE</scope>
    <source>
        <strain evidence="3">NBRC 14553</strain>
    </source>
</reference>
<feature type="transmembrane region" description="Helical" evidence="2">
    <location>
        <begin position="72"/>
        <end position="90"/>
    </location>
</feature>
<dbReference type="EMBL" id="BONJ01000001">
    <property type="protein sequence ID" value="GIG12356.1"/>
    <property type="molecule type" value="Genomic_DNA"/>
</dbReference>
<evidence type="ECO:0000313" key="3">
    <source>
        <dbReference type="EMBL" id="GIG12356.1"/>
    </source>
</evidence>
<keyword evidence="2" id="KW-1133">Transmembrane helix</keyword>
<keyword evidence="4" id="KW-1185">Reference proteome</keyword>
<feature type="region of interest" description="Disordered" evidence="1">
    <location>
        <begin position="1"/>
        <end position="37"/>
    </location>
</feature>
<proteinExistence type="predicted"/>
<evidence type="ECO:0000256" key="1">
    <source>
        <dbReference type="SAM" id="MobiDB-lite"/>
    </source>
</evidence>
<gene>
    <name evidence="3" type="ORF">Cme02nite_06880</name>
</gene>
<dbReference type="RefSeq" id="WP_166380133.1">
    <property type="nucleotide sequence ID" value="NZ_BAAATT010000033.1"/>
</dbReference>
<evidence type="ECO:0008006" key="5">
    <source>
        <dbReference type="Google" id="ProtNLM"/>
    </source>
</evidence>
<protein>
    <recommendedName>
        <fullName evidence="5">DUF3040 domain-containing protein</fullName>
    </recommendedName>
</protein>
<dbReference type="InterPro" id="IPR021401">
    <property type="entry name" value="DUF3040"/>
</dbReference>
<evidence type="ECO:0000256" key="2">
    <source>
        <dbReference type="SAM" id="Phobius"/>
    </source>
</evidence>
<keyword evidence="2" id="KW-0812">Transmembrane</keyword>
<keyword evidence="2" id="KW-0472">Membrane</keyword>
<dbReference type="Proteomes" id="UP000660339">
    <property type="component" value="Unassembled WGS sequence"/>
</dbReference>
<dbReference type="Pfam" id="PF11239">
    <property type="entry name" value="DUF3040"/>
    <property type="match status" value="1"/>
</dbReference>
<comment type="caution">
    <text evidence="3">The sequence shown here is derived from an EMBL/GenBank/DDBJ whole genome shotgun (WGS) entry which is preliminary data.</text>
</comment>
<accession>A0A8J3PEN8</accession>
<organism evidence="3 4">
    <name type="scientific">Catellatospora methionotrophica</name>
    <dbReference type="NCBI Taxonomy" id="121620"/>
    <lineage>
        <taxon>Bacteria</taxon>
        <taxon>Bacillati</taxon>
        <taxon>Actinomycetota</taxon>
        <taxon>Actinomycetes</taxon>
        <taxon>Micromonosporales</taxon>
        <taxon>Micromonosporaceae</taxon>
        <taxon>Catellatospora</taxon>
    </lineage>
</organism>
<name>A0A8J3PEN8_9ACTN</name>
<evidence type="ECO:0000313" key="4">
    <source>
        <dbReference type="Proteomes" id="UP000660339"/>
    </source>
</evidence>